<feature type="domain" description="Carbamoyl phosphate synthase ATP-binding" evidence="1">
    <location>
        <begin position="271"/>
        <end position="278"/>
    </location>
</feature>
<proteinExistence type="predicted"/>
<name>A0A4Y9VVJ7_9PROT</name>
<dbReference type="PROSITE" id="PS00867">
    <property type="entry name" value="CPSASE_2"/>
    <property type="match status" value="1"/>
</dbReference>
<protein>
    <recommendedName>
        <fullName evidence="1">Carbamoyl phosphate synthase ATP-binding domain-containing protein</fullName>
    </recommendedName>
</protein>
<reference evidence="2 3" key="1">
    <citation type="submission" date="2018-02" db="EMBL/GenBank/DDBJ databases">
        <title>A novel lanthanide dependent methylotroph, Methylotenera sp. La3113.</title>
        <authorList>
            <person name="Lv H."/>
            <person name="Tani A."/>
        </authorList>
    </citation>
    <scope>NUCLEOTIDE SEQUENCE [LARGE SCALE GENOMIC DNA]</scope>
    <source>
        <strain evidence="2 3">La3113</strain>
    </source>
</reference>
<evidence type="ECO:0000259" key="1">
    <source>
        <dbReference type="PROSITE" id="PS00867"/>
    </source>
</evidence>
<dbReference type="GO" id="GO:0005524">
    <property type="term" value="F:ATP binding"/>
    <property type="evidence" value="ECO:0007669"/>
    <property type="project" value="InterPro"/>
</dbReference>
<dbReference type="InterPro" id="IPR003806">
    <property type="entry name" value="ATP-grasp_PylC-type"/>
</dbReference>
<dbReference type="AlphaFoldDB" id="A0A4Y9VVJ7"/>
<dbReference type="Pfam" id="PF02655">
    <property type="entry name" value="ATP-grasp_3"/>
    <property type="match status" value="1"/>
</dbReference>
<dbReference type="OrthoDB" id="5572734at2"/>
<dbReference type="SUPFAM" id="SSF56059">
    <property type="entry name" value="Glutathione synthetase ATP-binding domain-like"/>
    <property type="match status" value="1"/>
</dbReference>
<evidence type="ECO:0000313" key="2">
    <source>
        <dbReference type="EMBL" id="TFW73119.1"/>
    </source>
</evidence>
<sequence>MKSSLLIIALSARPFVEAAVNAGYRVVAIDAFSDAQTIALAEAALIVKYDNGGFDAEHLLQALHTLENERINSGDSQLNQFAGFVYGSGFEAQPDLLQQVAALIPVIGNSSATLAAVKDLSVFFAVMQKLNIEHPETFEQLPVDVDSSLYLHKFCGGSGGVHIKPAVLVQNDWLEQHYFQRKLEGLPVSLLFLANGTEIEVVGFNEQWVNASTDMPFRYGGAVSHAVLSVAVQQQLLDAARQLTTQFDLLGLNSLDAIVRTTGTGIEQVYVLEINPRLSATVDLYNHSDGVLFECHMQACRYRQLAGASQLRDKYEAVSKAHAIVYTDIDVMLNTEMVWPDWVTDTPVQLSTPLKIVAGAPVCSVLAYADNAVAAKKVVLARVQQIKNLLQSTY</sequence>
<organism evidence="2 3">
    <name type="scientific">Methylotenera oryzisoli</name>
    <dbReference type="NCBI Taxonomy" id="2080758"/>
    <lineage>
        <taxon>Bacteria</taxon>
        <taxon>Pseudomonadati</taxon>
        <taxon>Pseudomonadota</taxon>
        <taxon>Betaproteobacteria</taxon>
        <taxon>Nitrosomonadales</taxon>
        <taxon>Methylophilaceae</taxon>
        <taxon>Methylotenera</taxon>
    </lineage>
</organism>
<evidence type="ECO:0000313" key="3">
    <source>
        <dbReference type="Proteomes" id="UP000297706"/>
    </source>
</evidence>
<dbReference type="Proteomes" id="UP000297706">
    <property type="component" value="Unassembled WGS sequence"/>
</dbReference>
<comment type="caution">
    <text evidence="2">The sequence shown here is derived from an EMBL/GenBank/DDBJ whole genome shotgun (WGS) entry which is preliminary data.</text>
</comment>
<dbReference type="PIRSF" id="PIRSF016817">
    <property type="entry name" value="UCP016817_carboligase"/>
    <property type="match status" value="1"/>
</dbReference>
<keyword evidence="3" id="KW-1185">Reference proteome</keyword>
<accession>A0A4Y9VVJ7</accession>
<dbReference type="InterPro" id="IPR016677">
    <property type="entry name" value="UCP016817_carboligase"/>
</dbReference>
<dbReference type="InterPro" id="IPR005479">
    <property type="entry name" value="CPAse_ATP-bd"/>
</dbReference>
<dbReference type="GO" id="GO:0046872">
    <property type="term" value="F:metal ion binding"/>
    <property type="evidence" value="ECO:0007669"/>
    <property type="project" value="InterPro"/>
</dbReference>
<gene>
    <name evidence="2" type="ORF">C3Y98_01860</name>
</gene>
<dbReference type="Gene3D" id="3.30.470.20">
    <property type="entry name" value="ATP-grasp fold, B domain"/>
    <property type="match status" value="1"/>
</dbReference>
<dbReference type="EMBL" id="PQVH01000002">
    <property type="protein sequence ID" value="TFW73119.1"/>
    <property type="molecule type" value="Genomic_DNA"/>
</dbReference>